<accession>A0A5N6GLM8</accession>
<evidence type="ECO:0000256" key="1">
    <source>
        <dbReference type="SAM" id="SignalP"/>
    </source>
</evidence>
<dbReference type="AlphaFoldDB" id="A0A5N6GLM8"/>
<gene>
    <name evidence="2" type="ORF">BDV35DRAFT_363566</name>
</gene>
<evidence type="ECO:0000313" key="2">
    <source>
        <dbReference type="EMBL" id="KAB8243242.1"/>
    </source>
</evidence>
<proteinExistence type="predicted"/>
<feature type="signal peptide" evidence="1">
    <location>
        <begin position="1"/>
        <end position="20"/>
    </location>
</feature>
<dbReference type="EMBL" id="ML734646">
    <property type="protein sequence ID" value="KAB8243242.1"/>
    <property type="molecule type" value="Genomic_DNA"/>
</dbReference>
<dbReference type="Proteomes" id="UP000325434">
    <property type="component" value="Unassembled WGS sequence"/>
</dbReference>
<protein>
    <submittedName>
        <fullName evidence="2">Uncharacterized protein</fullName>
    </submittedName>
</protein>
<reference evidence="2" key="1">
    <citation type="submission" date="2019-04" db="EMBL/GenBank/DDBJ databases">
        <title>Friends and foes A comparative genomics study of 23 Aspergillus species from section Flavi.</title>
        <authorList>
            <consortium name="DOE Joint Genome Institute"/>
            <person name="Kjaerbolling I."/>
            <person name="Vesth T."/>
            <person name="Frisvad J.C."/>
            <person name="Nybo J.L."/>
            <person name="Theobald S."/>
            <person name="Kildgaard S."/>
            <person name="Isbrandt T."/>
            <person name="Kuo A."/>
            <person name="Sato A."/>
            <person name="Lyhne E.K."/>
            <person name="Kogle M.E."/>
            <person name="Wiebenga A."/>
            <person name="Kun R.S."/>
            <person name="Lubbers R.J."/>
            <person name="Makela M.R."/>
            <person name="Barry K."/>
            <person name="Chovatia M."/>
            <person name="Clum A."/>
            <person name="Daum C."/>
            <person name="Haridas S."/>
            <person name="He G."/>
            <person name="LaButti K."/>
            <person name="Lipzen A."/>
            <person name="Mondo S."/>
            <person name="Riley R."/>
            <person name="Salamov A."/>
            <person name="Simmons B.A."/>
            <person name="Magnuson J.K."/>
            <person name="Henrissat B."/>
            <person name="Mortensen U.H."/>
            <person name="Larsen T.O."/>
            <person name="Devries R.P."/>
            <person name="Grigoriev I.V."/>
            <person name="Machida M."/>
            <person name="Baker S.E."/>
            <person name="Andersen M.R."/>
        </authorList>
    </citation>
    <scope>NUCLEOTIDE SEQUENCE [LARGE SCALE GENOMIC DNA]</scope>
    <source>
        <strain evidence="2">CBS 121.62</strain>
    </source>
</reference>
<name>A0A5N6GLM8_ASPFL</name>
<keyword evidence="1" id="KW-0732">Signal</keyword>
<feature type="chain" id="PRO_5024849524" evidence="1">
    <location>
        <begin position="21"/>
        <end position="126"/>
    </location>
</feature>
<sequence>MAIALLSTILFVLCLPSILSLPCLRAVKVWSPDLKIGASENGQPITYQICHMRPDASTPKGPHAFIFSPSPMRVVDSDERVLQILTPRLPRDQYPSPIGATTVPKSDNRYAARTQEMRNSNYSPRW</sequence>
<organism evidence="2">
    <name type="scientific">Aspergillus flavus</name>
    <dbReference type="NCBI Taxonomy" id="5059"/>
    <lineage>
        <taxon>Eukaryota</taxon>
        <taxon>Fungi</taxon>
        <taxon>Dikarya</taxon>
        <taxon>Ascomycota</taxon>
        <taxon>Pezizomycotina</taxon>
        <taxon>Eurotiomycetes</taxon>
        <taxon>Eurotiomycetidae</taxon>
        <taxon>Eurotiales</taxon>
        <taxon>Aspergillaceae</taxon>
        <taxon>Aspergillus</taxon>
        <taxon>Aspergillus subgen. Circumdati</taxon>
    </lineage>
</organism>